<keyword evidence="5" id="KW-0547">Nucleotide-binding</keyword>
<gene>
    <name evidence="9" type="ORF">DVH24_041057</name>
</gene>
<reference evidence="9 10" key="1">
    <citation type="submission" date="2018-10" db="EMBL/GenBank/DDBJ databases">
        <title>A high-quality apple genome assembly.</title>
        <authorList>
            <person name="Hu J."/>
        </authorList>
    </citation>
    <scope>NUCLEOTIDE SEQUENCE [LARGE SCALE GENOMIC DNA]</scope>
    <source>
        <strain evidence="10">cv. HFTH1</strain>
        <tissue evidence="9">Young leaf</tissue>
    </source>
</reference>
<evidence type="ECO:0000256" key="3">
    <source>
        <dbReference type="ARBA" id="ARBA00022490"/>
    </source>
</evidence>
<dbReference type="FunFam" id="3.40.50.12780:FF:000003">
    <property type="entry name" value="Long-chain-fatty-acid--CoA ligase FadD"/>
    <property type="match status" value="1"/>
</dbReference>
<dbReference type="AlphaFoldDB" id="A0A498I9S2"/>
<protein>
    <recommendedName>
        <fullName evidence="11">4-coumarate--CoA ligase</fullName>
    </recommendedName>
</protein>
<dbReference type="InterPro" id="IPR000873">
    <property type="entry name" value="AMP-dep_synth/lig_dom"/>
</dbReference>
<proteinExistence type="inferred from homology"/>
<comment type="caution">
    <text evidence="9">The sequence shown here is derived from an EMBL/GenBank/DDBJ whole genome shotgun (WGS) entry which is preliminary data.</text>
</comment>
<dbReference type="GO" id="GO:0046949">
    <property type="term" value="P:fatty-acyl-CoA biosynthetic process"/>
    <property type="evidence" value="ECO:0007669"/>
    <property type="project" value="TreeGrafter"/>
</dbReference>
<evidence type="ECO:0000313" key="9">
    <source>
        <dbReference type="EMBL" id="RXH79910.1"/>
    </source>
</evidence>
<evidence type="ECO:0000256" key="6">
    <source>
        <dbReference type="ARBA" id="ARBA00022840"/>
    </source>
</evidence>
<name>A0A498I9S2_MALDO</name>
<dbReference type="CDD" id="cd05904">
    <property type="entry name" value="4CL"/>
    <property type="match status" value="1"/>
</dbReference>
<dbReference type="FunFam" id="3.30.300.30:FF:000007">
    <property type="entry name" value="4-coumarate--CoA ligase 2"/>
    <property type="match status" value="1"/>
</dbReference>
<evidence type="ECO:0000259" key="8">
    <source>
        <dbReference type="Pfam" id="PF13193"/>
    </source>
</evidence>
<dbReference type="STRING" id="3750.A0A498I9S2"/>
<keyword evidence="6" id="KW-0067">ATP-binding</keyword>
<dbReference type="GO" id="GO:0004467">
    <property type="term" value="F:long-chain fatty acid-CoA ligase activity"/>
    <property type="evidence" value="ECO:0007669"/>
    <property type="project" value="TreeGrafter"/>
</dbReference>
<dbReference type="Gene3D" id="3.40.50.12780">
    <property type="entry name" value="N-terminal domain of ligase-like"/>
    <property type="match status" value="1"/>
</dbReference>
<keyword evidence="10" id="KW-1185">Reference proteome</keyword>
<comment type="subcellular location">
    <subcellularLocation>
        <location evidence="1">Cytoplasm</location>
    </subcellularLocation>
</comment>
<evidence type="ECO:0000256" key="2">
    <source>
        <dbReference type="ARBA" id="ARBA00006432"/>
    </source>
</evidence>
<keyword evidence="4" id="KW-0436">Ligase</keyword>
<dbReference type="GO" id="GO:0005737">
    <property type="term" value="C:cytoplasm"/>
    <property type="evidence" value="ECO:0007669"/>
    <property type="project" value="UniProtKB-SubCell"/>
</dbReference>
<evidence type="ECO:0008006" key="11">
    <source>
        <dbReference type="Google" id="ProtNLM"/>
    </source>
</evidence>
<dbReference type="InterPro" id="IPR045851">
    <property type="entry name" value="AMP-bd_C_sf"/>
</dbReference>
<dbReference type="PANTHER" id="PTHR24096:SF389">
    <property type="entry name" value="4-COUMARATE--COA LIGASE-LIKE 1"/>
    <property type="match status" value="1"/>
</dbReference>
<dbReference type="InterPro" id="IPR025110">
    <property type="entry name" value="AMP-bd_C"/>
</dbReference>
<dbReference type="EMBL" id="RDQH01000339">
    <property type="protein sequence ID" value="RXH79910.1"/>
    <property type="molecule type" value="Genomic_DNA"/>
</dbReference>
<evidence type="ECO:0000256" key="4">
    <source>
        <dbReference type="ARBA" id="ARBA00022598"/>
    </source>
</evidence>
<dbReference type="Pfam" id="PF00501">
    <property type="entry name" value="AMP-binding"/>
    <property type="match status" value="1"/>
</dbReference>
<dbReference type="OrthoDB" id="10253869at2759"/>
<dbReference type="Proteomes" id="UP000290289">
    <property type="component" value="Chromosome 13"/>
</dbReference>
<feature type="domain" description="AMP-dependent synthetase/ligase" evidence="7">
    <location>
        <begin position="62"/>
        <end position="425"/>
    </location>
</feature>
<dbReference type="InterPro" id="IPR020845">
    <property type="entry name" value="AMP-binding_CS"/>
</dbReference>
<dbReference type="SUPFAM" id="SSF56801">
    <property type="entry name" value="Acetyl-CoA synthetase-like"/>
    <property type="match status" value="1"/>
</dbReference>
<evidence type="ECO:0000256" key="1">
    <source>
        <dbReference type="ARBA" id="ARBA00004496"/>
    </source>
</evidence>
<dbReference type="PROSITE" id="PS00455">
    <property type="entry name" value="AMP_BINDING"/>
    <property type="match status" value="1"/>
</dbReference>
<dbReference type="Gramene" id="mRNA:MD13G0107300">
    <property type="protein sequence ID" value="mRNA:MD13G0107300"/>
    <property type="gene ID" value="MD13G0107300"/>
</dbReference>
<evidence type="ECO:0000256" key="5">
    <source>
        <dbReference type="ARBA" id="ARBA00022741"/>
    </source>
</evidence>
<organism evidence="9 10">
    <name type="scientific">Malus domestica</name>
    <name type="common">Apple</name>
    <name type="synonym">Pyrus malus</name>
    <dbReference type="NCBI Taxonomy" id="3750"/>
    <lineage>
        <taxon>Eukaryota</taxon>
        <taxon>Viridiplantae</taxon>
        <taxon>Streptophyta</taxon>
        <taxon>Embryophyta</taxon>
        <taxon>Tracheophyta</taxon>
        <taxon>Spermatophyta</taxon>
        <taxon>Magnoliopsida</taxon>
        <taxon>eudicotyledons</taxon>
        <taxon>Gunneridae</taxon>
        <taxon>Pentapetalae</taxon>
        <taxon>rosids</taxon>
        <taxon>fabids</taxon>
        <taxon>Rosales</taxon>
        <taxon>Rosaceae</taxon>
        <taxon>Amygdaloideae</taxon>
        <taxon>Maleae</taxon>
        <taxon>Malus</taxon>
    </lineage>
</organism>
<sequence>MVNLIPSLVSTSLWLPLAPFHIFIMGTFVQNSAQEDEHIFGSRSPSVRVPDNITLPEFVLQNAELYAGNVAFVEAVTGKKITYGEVVRDTRRFAKALRSLGLRKGQVVVVVLPNVAEYAIVALGIMAAGGVFSGANPSGHASEIKKQVEVADAKIIVTNGATYEKVKSFGVPVILLGEEVIEGAMNWEHLLEAADRAGNRINEEELKQTDLCALPFSSGTTGLSKGVMLTHRNLVANLSSTLFGVTPEMIGKVTVLGLIPFFHIYGITGICCATLRNKGKVVVMGRYELRTFLNALISHEVTYAPIVPPIILNLVKNPIVDEFDLSKLKLQAIMTAAAPLAPEVLNAFENKFPGVQVQEAYGLTEHSCITLTHAGPGLVAKKNSVGFILPNLLVKFIDPDTGRSLPRNTPGELCVLSQCVMQGYFNNEEETARTIDKDGWLHTGDIGCIDDDDNVFIVDRIKELIKYKGFQVAPAELEAILLSHPSVEDVAVVPLPDEEAGEIPAASVVIAAGTKESEEEIINYVASNVAQYKKVRVVHFVDTIPKSPSGKIMRRLIKESMMEKIKASKLHCLN</sequence>
<dbReference type="Pfam" id="PF13193">
    <property type="entry name" value="AMP-binding_C"/>
    <property type="match status" value="1"/>
</dbReference>
<dbReference type="PANTHER" id="PTHR24096">
    <property type="entry name" value="LONG-CHAIN-FATTY-ACID--COA LIGASE"/>
    <property type="match status" value="1"/>
</dbReference>
<accession>A0A498I9S2</accession>
<dbReference type="GO" id="GO:0005524">
    <property type="term" value="F:ATP binding"/>
    <property type="evidence" value="ECO:0007669"/>
    <property type="project" value="UniProtKB-KW"/>
</dbReference>
<keyword evidence="3" id="KW-0963">Cytoplasm</keyword>
<dbReference type="Gene3D" id="3.30.300.30">
    <property type="match status" value="1"/>
</dbReference>
<evidence type="ECO:0000259" key="7">
    <source>
        <dbReference type="Pfam" id="PF00501"/>
    </source>
</evidence>
<comment type="similarity">
    <text evidence="2">Belongs to the ATP-dependent AMP-binding enzyme family.</text>
</comment>
<evidence type="ECO:0000313" key="10">
    <source>
        <dbReference type="Proteomes" id="UP000290289"/>
    </source>
</evidence>
<dbReference type="SMR" id="A0A498I9S2"/>
<dbReference type="InterPro" id="IPR042099">
    <property type="entry name" value="ANL_N_sf"/>
</dbReference>
<feature type="domain" description="AMP-binding enzyme C-terminal" evidence="8">
    <location>
        <begin position="476"/>
        <end position="551"/>
    </location>
</feature>